<feature type="transmembrane region" description="Helical" evidence="6">
    <location>
        <begin position="218"/>
        <end position="238"/>
    </location>
</feature>
<accession>A0ABS1K1C1</accession>
<proteinExistence type="predicted"/>
<feature type="transmembrane region" description="Helical" evidence="6">
    <location>
        <begin position="71"/>
        <end position="91"/>
    </location>
</feature>
<evidence type="ECO:0000313" key="9">
    <source>
        <dbReference type="Proteomes" id="UP000639051"/>
    </source>
</evidence>
<dbReference type="InterPro" id="IPR051533">
    <property type="entry name" value="WaaL-like"/>
</dbReference>
<keyword evidence="4 6" id="KW-0472">Membrane</keyword>
<dbReference type="Proteomes" id="UP000639051">
    <property type="component" value="Unassembled WGS sequence"/>
</dbReference>
<comment type="caution">
    <text evidence="8">The sequence shown here is derived from an EMBL/GenBank/DDBJ whole genome shotgun (WGS) entry which is preliminary data.</text>
</comment>
<feature type="domain" description="O-antigen ligase-related" evidence="7">
    <location>
        <begin position="186"/>
        <end position="311"/>
    </location>
</feature>
<reference evidence="8 9" key="1">
    <citation type="submission" date="2021-01" db="EMBL/GenBank/DDBJ databases">
        <title>Genome public.</title>
        <authorList>
            <person name="Liu C."/>
            <person name="Sun Q."/>
        </authorList>
    </citation>
    <scope>NUCLEOTIDE SEQUENCE [LARGE SCALE GENOMIC DNA]</scope>
    <source>
        <strain evidence="8 9">JC656</strain>
    </source>
</reference>
<keyword evidence="3 6" id="KW-1133">Transmembrane helix</keyword>
<protein>
    <submittedName>
        <fullName evidence="8">O-antigen ligase family protein</fullName>
    </submittedName>
</protein>
<feature type="transmembrane region" description="Helical" evidence="6">
    <location>
        <begin position="97"/>
        <end position="114"/>
    </location>
</feature>
<dbReference type="PANTHER" id="PTHR37422:SF13">
    <property type="entry name" value="LIPOPOLYSACCHARIDE BIOSYNTHESIS PROTEIN PA4999-RELATED"/>
    <property type="match status" value="1"/>
</dbReference>
<dbReference type="PANTHER" id="PTHR37422">
    <property type="entry name" value="TEICHURONIC ACID BIOSYNTHESIS PROTEIN TUAE"/>
    <property type="match status" value="1"/>
</dbReference>
<feature type="transmembrane region" description="Helical" evidence="6">
    <location>
        <begin position="303"/>
        <end position="324"/>
    </location>
</feature>
<feature type="region of interest" description="Disordered" evidence="5">
    <location>
        <begin position="369"/>
        <end position="390"/>
    </location>
</feature>
<feature type="transmembrane region" description="Helical" evidence="6">
    <location>
        <begin position="186"/>
        <end position="212"/>
    </location>
</feature>
<evidence type="ECO:0000256" key="6">
    <source>
        <dbReference type="SAM" id="Phobius"/>
    </source>
</evidence>
<dbReference type="RefSeq" id="WP_189693104.1">
    <property type="nucleotide sequence ID" value="NZ_BNCM01000004.1"/>
</dbReference>
<sequence>MTPGTGVATGATRTSSPTRLVEFLLGIFVLYKAGDFPGWPFSLTVSELAAALLVAFALLRTPQLRPVPGRAYYVPVLLFAVWVGIVILVTGTFSVTRVGHLALWALLGAVIIFGRVHTPSLARGMGVGIVIGTVYGVVRLGSSSYAGRMTGLFGDPNTGGMILVASAAMCIALLERRSSRIVVGGVAFFGIYMTQSRTTLFAAAMVLLWVLLGRWLHAWFAVAAMTVVVTAVPILGAMPWASRFFEGREGSDILRTKILAAEDAKVAASPWLGHGPGQGTVYVPEGRKNFFFHNSYLSGVAEFGWIGVGLVLLLAAVVVIFAIRKRRGNRSIWVEGAVLALLICSQQLGEVLFALPMTMALGLLVRASSPPPSRVVDQGPSVRVAGRARP</sequence>
<feature type="transmembrane region" description="Helical" evidence="6">
    <location>
        <begin position="39"/>
        <end position="59"/>
    </location>
</feature>
<keyword evidence="8" id="KW-0436">Ligase</keyword>
<evidence type="ECO:0000256" key="4">
    <source>
        <dbReference type="ARBA" id="ARBA00023136"/>
    </source>
</evidence>
<keyword evidence="9" id="KW-1185">Reference proteome</keyword>
<evidence type="ECO:0000256" key="3">
    <source>
        <dbReference type="ARBA" id="ARBA00022989"/>
    </source>
</evidence>
<name>A0ABS1K1C1_9MICC</name>
<dbReference type="EMBL" id="JAERRC010000012">
    <property type="protein sequence ID" value="MBL0704697.1"/>
    <property type="molecule type" value="Genomic_DNA"/>
</dbReference>
<keyword evidence="2 6" id="KW-0812">Transmembrane</keyword>
<evidence type="ECO:0000256" key="1">
    <source>
        <dbReference type="ARBA" id="ARBA00004141"/>
    </source>
</evidence>
<gene>
    <name evidence="8" type="ORF">JJE72_04145</name>
</gene>
<dbReference type="Pfam" id="PF04932">
    <property type="entry name" value="Wzy_C"/>
    <property type="match status" value="1"/>
</dbReference>
<comment type="subcellular location">
    <subcellularLocation>
        <location evidence="1">Membrane</location>
        <topology evidence="1">Multi-pass membrane protein</topology>
    </subcellularLocation>
</comment>
<dbReference type="GO" id="GO:0016874">
    <property type="term" value="F:ligase activity"/>
    <property type="evidence" value="ECO:0007669"/>
    <property type="project" value="UniProtKB-KW"/>
</dbReference>
<organism evidence="8 9">
    <name type="scientific">Sinomonas cellulolyticus</name>
    <dbReference type="NCBI Taxonomy" id="2801916"/>
    <lineage>
        <taxon>Bacteria</taxon>
        <taxon>Bacillati</taxon>
        <taxon>Actinomycetota</taxon>
        <taxon>Actinomycetes</taxon>
        <taxon>Micrococcales</taxon>
        <taxon>Micrococcaceae</taxon>
        <taxon>Sinomonas</taxon>
    </lineage>
</organism>
<evidence type="ECO:0000256" key="2">
    <source>
        <dbReference type="ARBA" id="ARBA00022692"/>
    </source>
</evidence>
<feature type="transmembrane region" description="Helical" evidence="6">
    <location>
        <begin position="121"/>
        <end position="138"/>
    </location>
</feature>
<evidence type="ECO:0000313" key="8">
    <source>
        <dbReference type="EMBL" id="MBL0704697.1"/>
    </source>
</evidence>
<evidence type="ECO:0000259" key="7">
    <source>
        <dbReference type="Pfam" id="PF04932"/>
    </source>
</evidence>
<evidence type="ECO:0000256" key="5">
    <source>
        <dbReference type="SAM" id="MobiDB-lite"/>
    </source>
</evidence>
<dbReference type="InterPro" id="IPR007016">
    <property type="entry name" value="O-antigen_ligase-rel_domated"/>
</dbReference>